<sequence>MEDDPLYGWRWGFWFAIGLLTGLVILKAIL</sequence>
<keyword evidence="1" id="KW-0472">Membrane</keyword>
<dbReference type="EMBL" id="BK015227">
    <property type="protein sequence ID" value="DAD96996.1"/>
    <property type="molecule type" value="Genomic_DNA"/>
</dbReference>
<reference evidence="2" key="1">
    <citation type="journal article" date="2021" name="Proc. Natl. Acad. Sci. U.S.A.">
        <title>A Catalog of Tens of Thousands of Viruses from Human Metagenomes Reveals Hidden Associations with Chronic Diseases.</title>
        <authorList>
            <person name="Tisza M.J."/>
            <person name="Buck C.B."/>
        </authorList>
    </citation>
    <scope>NUCLEOTIDE SEQUENCE</scope>
    <source>
        <strain evidence="2">Ctr0w28</strain>
    </source>
</reference>
<proteinExistence type="predicted"/>
<protein>
    <submittedName>
        <fullName evidence="2">Uncharacterized protein</fullName>
    </submittedName>
</protein>
<organism evidence="2">
    <name type="scientific">Myoviridae sp. ctr0w28</name>
    <dbReference type="NCBI Taxonomy" id="2826703"/>
    <lineage>
        <taxon>Viruses</taxon>
        <taxon>Duplodnaviria</taxon>
        <taxon>Heunggongvirae</taxon>
        <taxon>Uroviricota</taxon>
        <taxon>Caudoviricetes</taxon>
    </lineage>
</organism>
<keyword evidence="1" id="KW-1133">Transmembrane helix</keyword>
<evidence type="ECO:0000256" key="1">
    <source>
        <dbReference type="SAM" id="Phobius"/>
    </source>
</evidence>
<name>A0A8S5NRH9_9CAUD</name>
<evidence type="ECO:0000313" key="2">
    <source>
        <dbReference type="EMBL" id="DAD96996.1"/>
    </source>
</evidence>
<feature type="transmembrane region" description="Helical" evidence="1">
    <location>
        <begin position="12"/>
        <end position="29"/>
    </location>
</feature>
<keyword evidence="1" id="KW-0812">Transmembrane</keyword>
<accession>A0A8S5NRH9</accession>